<dbReference type="Proteomes" id="UP000504607">
    <property type="component" value="Chromosome 10"/>
</dbReference>
<dbReference type="GO" id="GO:0033314">
    <property type="term" value="P:mitotic DNA replication checkpoint signaling"/>
    <property type="evidence" value="ECO:0007669"/>
    <property type="project" value="TreeGrafter"/>
</dbReference>
<name>A0A6I9RSV5_ELAGV</name>
<gene>
    <name evidence="11 12" type="primary">LOC105052449</name>
</gene>
<keyword evidence="10" id="KW-1185">Reference proteome</keyword>
<evidence type="ECO:0000313" key="10">
    <source>
        <dbReference type="Proteomes" id="UP000504607"/>
    </source>
</evidence>
<dbReference type="InterPro" id="IPR036236">
    <property type="entry name" value="Znf_C2H2_sf"/>
</dbReference>
<dbReference type="PANTHER" id="PTHR13278">
    <property type="entry name" value="ZINC FINGER PROTEIN 830"/>
    <property type="match status" value="1"/>
</dbReference>
<dbReference type="AlphaFoldDB" id="A0A6I9RSV5"/>
<feature type="region of interest" description="Disordered" evidence="8">
    <location>
        <begin position="70"/>
        <end position="279"/>
    </location>
</feature>
<evidence type="ECO:0000256" key="2">
    <source>
        <dbReference type="ARBA" id="ARBA00022723"/>
    </source>
</evidence>
<feature type="compositionally biased region" description="Basic and acidic residues" evidence="8">
    <location>
        <begin position="156"/>
        <end position="176"/>
    </location>
</feature>
<evidence type="ECO:0000313" key="12">
    <source>
        <dbReference type="RefSeq" id="XP_010931558.1"/>
    </source>
</evidence>
<dbReference type="KEGG" id="egu:105052449"/>
<dbReference type="PANTHER" id="PTHR13278:SF0">
    <property type="entry name" value="ZINC FINGER PROTEIN 830"/>
    <property type="match status" value="1"/>
</dbReference>
<dbReference type="Pfam" id="PF12874">
    <property type="entry name" value="zf-met"/>
    <property type="match status" value="1"/>
</dbReference>
<reference evidence="12" key="1">
    <citation type="submission" date="2022-04" db="UniProtKB">
        <authorList>
            <consortium name="RefSeq"/>
        </authorList>
    </citation>
    <scope>IDENTIFICATION</scope>
</reference>
<feature type="compositionally biased region" description="Basic and acidic residues" evidence="8">
    <location>
        <begin position="224"/>
        <end position="246"/>
    </location>
</feature>
<evidence type="ECO:0000259" key="9">
    <source>
        <dbReference type="Pfam" id="PF12874"/>
    </source>
</evidence>
<feature type="region of interest" description="Disordered" evidence="8">
    <location>
        <begin position="363"/>
        <end position="401"/>
    </location>
</feature>
<dbReference type="GeneID" id="105052449"/>
<evidence type="ECO:0000256" key="8">
    <source>
        <dbReference type="SAM" id="MobiDB-lite"/>
    </source>
</evidence>
<feature type="domain" description="C2H2-type" evidence="9">
    <location>
        <begin position="37"/>
        <end position="60"/>
    </location>
</feature>
<dbReference type="RefSeq" id="XP_010931557.1">
    <property type="nucleotide sequence ID" value="XM_010933255.3"/>
</dbReference>
<feature type="region of interest" description="Disordered" evidence="8">
    <location>
        <begin position="1"/>
        <end position="21"/>
    </location>
</feature>
<feature type="coiled-coil region" evidence="7">
    <location>
        <begin position="301"/>
        <end position="339"/>
    </location>
</feature>
<protein>
    <submittedName>
        <fullName evidence="11 12">Zinc finger protein 830 isoform X1</fullName>
    </submittedName>
</protein>
<accession>A0A6I9RSV5</accession>
<organism evidence="12">
    <name type="scientific">Elaeis guineensis var. tenera</name>
    <name type="common">Oil palm</name>
    <dbReference type="NCBI Taxonomy" id="51953"/>
    <lineage>
        <taxon>Eukaryota</taxon>
        <taxon>Viridiplantae</taxon>
        <taxon>Streptophyta</taxon>
        <taxon>Embryophyta</taxon>
        <taxon>Tracheophyta</taxon>
        <taxon>Spermatophyta</taxon>
        <taxon>Magnoliopsida</taxon>
        <taxon>Liliopsida</taxon>
        <taxon>Arecaceae</taxon>
        <taxon>Arecoideae</taxon>
        <taxon>Cocoseae</taxon>
        <taxon>Elaeidinae</taxon>
        <taxon>Elaeis</taxon>
    </lineage>
</organism>
<evidence type="ECO:0000313" key="11">
    <source>
        <dbReference type="RefSeq" id="XP_010931557.1"/>
    </source>
</evidence>
<proteinExistence type="predicted"/>
<keyword evidence="6" id="KW-0539">Nucleus</keyword>
<dbReference type="GO" id="GO:0003676">
    <property type="term" value="F:nucleic acid binding"/>
    <property type="evidence" value="ECO:0007669"/>
    <property type="project" value="InterPro"/>
</dbReference>
<feature type="compositionally biased region" description="Polar residues" evidence="8">
    <location>
        <begin position="248"/>
        <end position="261"/>
    </location>
</feature>
<dbReference type="SUPFAM" id="SSF57667">
    <property type="entry name" value="beta-beta-alpha zinc fingers"/>
    <property type="match status" value="1"/>
</dbReference>
<keyword evidence="5 7" id="KW-0175">Coiled coil</keyword>
<dbReference type="OrthoDB" id="77607at2759"/>
<dbReference type="GO" id="GO:0033260">
    <property type="term" value="P:nuclear DNA replication"/>
    <property type="evidence" value="ECO:0007669"/>
    <property type="project" value="TreeGrafter"/>
</dbReference>
<feature type="compositionally biased region" description="Basic and acidic residues" evidence="8">
    <location>
        <begin position="101"/>
        <end position="112"/>
    </location>
</feature>
<evidence type="ECO:0000256" key="6">
    <source>
        <dbReference type="ARBA" id="ARBA00023242"/>
    </source>
</evidence>
<evidence type="ECO:0000256" key="5">
    <source>
        <dbReference type="ARBA" id="ARBA00023054"/>
    </source>
</evidence>
<dbReference type="GO" id="GO:0044773">
    <property type="term" value="P:mitotic DNA damage checkpoint signaling"/>
    <property type="evidence" value="ECO:0007669"/>
    <property type="project" value="TreeGrafter"/>
</dbReference>
<feature type="compositionally biased region" description="Acidic residues" evidence="8">
    <location>
        <begin position="376"/>
        <end position="392"/>
    </location>
</feature>
<dbReference type="InterPro" id="IPR040050">
    <property type="entry name" value="ZNF830-like"/>
</dbReference>
<sequence>MDKRKALFRTKLRESAQKRDKRIDSPLVRYNEYDQPVCRVCNVILKSESLWPAHQASRKHHEAIENVKASAAGLTRGNNVNTEPPAEVQKPRSSSTLPTDFFDKQEEKRQKTDTFTGAKIQSASSSVGSDISDHQQGKKEVSSPVRQSLKVPESVMKTDEQVDSGTKERSEIKESAKLGQPSKRLDDTSVKKPKGALPGNFFDQKERSENQSSRQQNQAPRNTDSLEVKQLKRAPPDDFFDRKEESDSVQSNQLSQPSKQQDNLEAKQVKGALPEGFFDNKDADLRARGIEPVKVDINDAYKEFEKEIQDDLQEVDDRLEEEEIDAAEEREGITSLEQQEYREKVNMVKQKLLEVKAARLARGQNRPAFMGKESSDESSSDDDDGDDDDENFAVDWRAQHL</sequence>
<evidence type="ECO:0000256" key="1">
    <source>
        <dbReference type="ARBA" id="ARBA00004123"/>
    </source>
</evidence>
<keyword evidence="2" id="KW-0479">Metal-binding</keyword>
<dbReference type="GO" id="GO:0008270">
    <property type="term" value="F:zinc ion binding"/>
    <property type="evidence" value="ECO:0007669"/>
    <property type="project" value="UniProtKB-KW"/>
</dbReference>
<evidence type="ECO:0000256" key="7">
    <source>
        <dbReference type="SAM" id="Coils"/>
    </source>
</evidence>
<keyword evidence="4" id="KW-0862">Zinc</keyword>
<feature type="compositionally biased region" description="Basic and acidic residues" evidence="8">
    <location>
        <begin position="131"/>
        <end position="141"/>
    </location>
</feature>
<dbReference type="GO" id="GO:0005681">
    <property type="term" value="C:spliceosomal complex"/>
    <property type="evidence" value="ECO:0007669"/>
    <property type="project" value="InterPro"/>
</dbReference>
<comment type="subcellular location">
    <subcellularLocation>
        <location evidence="1">Nucleus</location>
    </subcellularLocation>
</comment>
<dbReference type="RefSeq" id="XP_010931558.1">
    <property type="nucleotide sequence ID" value="XM_010933256.3"/>
</dbReference>
<keyword evidence="3" id="KW-0863">Zinc-finger</keyword>
<dbReference type="InterPro" id="IPR013087">
    <property type="entry name" value="Znf_C2H2_type"/>
</dbReference>
<evidence type="ECO:0000256" key="4">
    <source>
        <dbReference type="ARBA" id="ARBA00022833"/>
    </source>
</evidence>
<evidence type="ECO:0000256" key="3">
    <source>
        <dbReference type="ARBA" id="ARBA00022771"/>
    </source>
</evidence>